<dbReference type="RefSeq" id="WP_075805766.1">
    <property type="nucleotide sequence ID" value="NZ_MKZO01000058.1"/>
</dbReference>
<dbReference type="InterPro" id="IPR051311">
    <property type="entry name" value="DedA_domain"/>
</dbReference>
<dbReference type="InterPro" id="IPR032816">
    <property type="entry name" value="VTT_dom"/>
</dbReference>
<evidence type="ECO:0000256" key="5">
    <source>
        <dbReference type="ARBA" id="ARBA00023136"/>
    </source>
</evidence>
<dbReference type="AlphaFoldDB" id="A0A1Q9QXB4"/>
<dbReference type="Proteomes" id="UP000186736">
    <property type="component" value="Unassembled WGS sequence"/>
</dbReference>
<dbReference type="EMBL" id="MKZO01000058">
    <property type="protein sequence ID" value="OLS59757.1"/>
    <property type="molecule type" value="Genomic_DNA"/>
</dbReference>
<evidence type="ECO:0000259" key="7">
    <source>
        <dbReference type="Pfam" id="PF09335"/>
    </source>
</evidence>
<feature type="transmembrane region" description="Helical" evidence="6">
    <location>
        <begin position="137"/>
        <end position="160"/>
    </location>
</feature>
<feature type="transmembrane region" description="Helical" evidence="6">
    <location>
        <begin position="172"/>
        <end position="194"/>
    </location>
</feature>
<feature type="domain" description="VTT" evidence="7">
    <location>
        <begin position="29"/>
        <end position="156"/>
    </location>
</feature>
<gene>
    <name evidence="8" type="ORF">PSEMO_50650</name>
</gene>
<evidence type="ECO:0000256" key="3">
    <source>
        <dbReference type="ARBA" id="ARBA00022692"/>
    </source>
</evidence>
<accession>A0A1Q9QXB4</accession>
<dbReference type="Pfam" id="PF09335">
    <property type="entry name" value="VTT_dom"/>
    <property type="match status" value="1"/>
</dbReference>
<evidence type="ECO:0000256" key="6">
    <source>
        <dbReference type="SAM" id="Phobius"/>
    </source>
</evidence>
<keyword evidence="2" id="KW-1003">Cell membrane</keyword>
<protein>
    <recommendedName>
        <fullName evidence="7">VTT domain-containing protein</fullName>
    </recommendedName>
</protein>
<evidence type="ECO:0000313" key="8">
    <source>
        <dbReference type="EMBL" id="OLS59757.1"/>
    </source>
</evidence>
<dbReference type="PANTHER" id="PTHR42709">
    <property type="entry name" value="ALKALINE PHOSPHATASE LIKE PROTEIN"/>
    <property type="match status" value="1"/>
</dbReference>
<name>A0A1Q9QXB4_PSEPU</name>
<evidence type="ECO:0000313" key="9">
    <source>
        <dbReference type="Proteomes" id="UP000186736"/>
    </source>
</evidence>
<proteinExistence type="predicted"/>
<feature type="transmembrane region" description="Helical" evidence="6">
    <location>
        <begin position="52"/>
        <end position="71"/>
    </location>
</feature>
<keyword evidence="4 6" id="KW-1133">Transmembrane helix</keyword>
<comment type="caution">
    <text evidence="8">The sequence shown here is derived from an EMBL/GenBank/DDBJ whole genome shotgun (WGS) entry which is preliminary data.</text>
</comment>
<dbReference type="PANTHER" id="PTHR42709:SF6">
    <property type="entry name" value="UNDECAPRENYL PHOSPHATE TRANSPORTER A"/>
    <property type="match status" value="1"/>
</dbReference>
<evidence type="ECO:0000256" key="1">
    <source>
        <dbReference type="ARBA" id="ARBA00004651"/>
    </source>
</evidence>
<dbReference type="GO" id="GO:0005886">
    <property type="term" value="C:plasma membrane"/>
    <property type="evidence" value="ECO:0007669"/>
    <property type="project" value="UniProtKB-SubCell"/>
</dbReference>
<evidence type="ECO:0000256" key="2">
    <source>
        <dbReference type="ARBA" id="ARBA00022475"/>
    </source>
</evidence>
<feature type="transmembrane region" description="Helical" evidence="6">
    <location>
        <begin position="104"/>
        <end position="125"/>
    </location>
</feature>
<dbReference type="OrthoDB" id="21108at2"/>
<sequence>MSPVENFAVDHPLVLLGLNVFGDQIGLPIPSYPSLVLAGAFASKHGSPDPGLVVLLALVVCLFADSVWYLMGARFGEALTRWICRVSPRTGTAFVQGRKAYLRYGPVVLVFAKFIPGAGAVSTLLAGQMAMPKAHFVAYSLLGSLLWSSSALVLGAGFGGPILHAFDTLQDYLVLGLGFIGIAVLTLVAFRAALSALKQAMRRPITK</sequence>
<reference evidence="8 9" key="1">
    <citation type="submission" date="2016-10" db="EMBL/GenBank/DDBJ databases">
        <title>Genome Sequence of Pseudomonas putida GM4FR.</title>
        <authorList>
            <person name="Poehlein A."/>
            <person name="Wemheuer F."/>
            <person name="Hollensteiner J."/>
            <person name="Wemheuer B."/>
        </authorList>
    </citation>
    <scope>NUCLEOTIDE SEQUENCE [LARGE SCALE GENOMIC DNA]</scope>
    <source>
        <strain evidence="8 9">GM4FR</strain>
    </source>
</reference>
<keyword evidence="3 6" id="KW-0812">Transmembrane</keyword>
<keyword evidence="5 6" id="KW-0472">Membrane</keyword>
<comment type="subcellular location">
    <subcellularLocation>
        <location evidence="1">Cell membrane</location>
        <topology evidence="1">Multi-pass membrane protein</topology>
    </subcellularLocation>
</comment>
<organism evidence="8 9">
    <name type="scientific">Pseudomonas putida</name>
    <name type="common">Arthrobacter siderocapsulatus</name>
    <dbReference type="NCBI Taxonomy" id="303"/>
    <lineage>
        <taxon>Bacteria</taxon>
        <taxon>Pseudomonadati</taxon>
        <taxon>Pseudomonadota</taxon>
        <taxon>Gammaproteobacteria</taxon>
        <taxon>Pseudomonadales</taxon>
        <taxon>Pseudomonadaceae</taxon>
        <taxon>Pseudomonas</taxon>
    </lineage>
</organism>
<evidence type="ECO:0000256" key="4">
    <source>
        <dbReference type="ARBA" id="ARBA00022989"/>
    </source>
</evidence>